<feature type="coiled-coil region" evidence="1">
    <location>
        <begin position="485"/>
        <end position="519"/>
    </location>
</feature>
<name>A0A1R2BNJ1_9CILI</name>
<keyword evidence="3" id="KW-1185">Reference proteome</keyword>
<accession>A0A1R2BNJ1</accession>
<keyword evidence="1" id="KW-0175">Coiled coil</keyword>
<dbReference type="Pfam" id="PF14817">
    <property type="entry name" value="HAUS5"/>
    <property type="match status" value="1"/>
</dbReference>
<evidence type="ECO:0000313" key="3">
    <source>
        <dbReference type="Proteomes" id="UP000187209"/>
    </source>
</evidence>
<feature type="coiled-coil region" evidence="1">
    <location>
        <begin position="297"/>
        <end position="327"/>
    </location>
</feature>
<evidence type="ECO:0000256" key="1">
    <source>
        <dbReference type="SAM" id="Coils"/>
    </source>
</evidence>
<dbReference type="InterPro" id="IPR029131">
    <property type="entry name" value="HAUS5"/>
</dbReference>
<evidence type="ECO:0000313" key="2">
    <source>
        <dbReference type="EMBL" id="OMJ78332.1"/>
    </source>
</evidence>
<dbReference type="GO" id="GO:0070652">
    <property type="term" value="C:HAUS complex"/>
    <property type="evidence" value="ECO:0007669"/>
    <property type="project" value="InterPro"/>
</dbReference>
<proteinExistence type="predicted"/>
<reference evidence="2 3" key="1">
    <citation type="submission" date="2016-11" db="EMBL/GenBank/DDBJ databases">
        <title>The macronuclear genome of Stentor coeruleus: a giant cell with tiny introns.</title>
        <authorList>
            <person name="Slabodnick M."/>
            <person name="Ruby J.G."/>
            <person name="Reiff S.B."/>
            <person name="Swart E.C."/>
            <person name="Gosai S."/>
            <person name="Prabakaran S."/>
            <person name="Witkowska E."/>
            <person name="Larue G.E."/>
            <person name="Fisher S."/>
            <person name="Freeman R.M."/>
            <person name="Gunawardena J."/>
            <person name="Chu W."/>
            <person name="Stover N.A."/>
            <person name="Gregory B.D."/>
            <person name="Nowacki M."/>
            <person name="Derisi J."/>
            <person name="Roy S.W."/>
            <person name="Marshall W.F."/>
            <person name="Sood P."/>
        </authorList>
    </citation>
    <scope>NUCLEOTIDE SEQUENCE [LARGE SCALE GENOMIC DNA]</scope>
    <source>
        <strain evidence="2">WM001</strain>
    </source>
</reference>
<dbReference type="OrthoDB" id="10598858at2759"/>
<dbReference type="GO" id="GO:0051225">
    <property type="term" value="P:spindle assembly"/>
    <property type="evidence" value="ECO:0007669"/>
    <property type="project" value="InterPro"/>
</dbReference>
<feature type="coiled-coil region" evidence="1">
    <location>
        <begin position="107"/>
        <end position="134"/>
    </location>
</feature>
<organism evidence="2 3">
    <name type="scientific">Stentor coeruleus</name>
    <dbReference type="NCBI Taxonomy" id="5963"/>
    <lineage>
        <taxon>Eukaryota</taxon>
        <taxon>Sar</taxon>
        <taxon>Alveolata</taxon>
        <taxon>Ciliophora</taxon>
        <taxon>Postciliodesmatophora</taxon>
        <taxon>Heterotrichea</taxon>
        <taxon>Heterotrichida</taxon>
        <taxon>Stentoridae</taxon>
        <taxon>Stentor</taxon>
    </lineage>
</organism>
<sequence>MDLAGQFVNHIKSIGYTEEIGVNDISQVCQGVMKPIIQFLMSHTTSKTKSKHIRGNLALNTRQLWKKPGEFHSVAIEKLLERAISNHITLKKLNEKSNQRSAHKIILQTYVKKIENLRKTIRNYRETLAKVFKAPEFTQINKELLGQISENLLYIHSELKSTDLSPAAIEGLASTFATNLSPISIYPHIIEKAEKFKQQLLEKIRTFNPESEFLSLGVNLRKNNDLFEVEHIDDNTLIDKFRKDVNEKREVVWMQFYKTEEILVEIEVLKNKLQGLLKSYQFSDQATKNFFISEITKQGKKAQLEALEQTQKELELKKAEKESQSMLFSQHKSLAYSESLISKISPHIARHSQIRRETLRKKLQIEEFIKKHLLNLRTTLPELLKPMNTGISRELSEYFKISSMLLPCNIPNFSENTGENTEDLFKKQALTTRLLKICKALGVSAFTKPENAKAAIKNYLEHTESLQTEGKVQNLVYDLSKISKSNNNKQHISTLKEELKKTRKEIESLDEDFEIWKAQPAQYLVPWRKDHFELNISEALELWKTSTR</sequence>
<dbReference type="EMBL" id="MPUH01000527">
    <property type="protein sequence ID" value="OMJ78332.1"/>
    <property type="molecule type" value="Genomic_DNA"/>
</dbReference>
<comment type="caution">
    <text evidence="2">The sequence shown here is derived from an EMBL/GenBank/DDBJ whole genome shotgun (WGS) entry which is preliminary data.</text>
</comment>
<gene>
    <name evidence="2" type="ORF">SteCoe_21887</name>
</gene>
<dbReference type="AlphaFoldDB" id="A0A1R2BNJ1"/>
<protein>
    <submittedName>
        <fullName evidence="2">Uncharacterized protein</fullName>
    </submittedName>
</protein>
<dbReference type="Proteomes" id="UP000187209">
    <property type="component" value="Unassembled WGS sequence"/>
</dbReference>